<keyword evidence="5" id="KW-0446">Lipid-binding</keyword>
<dbReference type="InterPro" id="IPR020613">
    <property type="entry name" value="Thiolase_CS"/>
</dbReference>
<evidence type="ECO:0000256" key="5">
    <source>
        <dbReference type="ARBA" id="ARBA00023121"/>
    </source>
</evidence>
<keyword evidence="10" id="KW-1185">Reference proteome</keyword>
<feature type="domain" description="Thiolase C-terminal" evidence="8">
    <location>
        <begin position="322"/>
        <end position="455"/>
    </location>
</feature>
<organism evidence="9 10">
    <name type="scientific">Strigomonas culicis</name>
    <dbReference type="NCBI Taxonomy" id="28005"/>
    <lineage>
        <taxon>Eukaryota</taxon>
        <taxon>Discoba</taxon>
        <taxon>Euglenozoa</taxon>
        <taxon>Kinetoplastea</taxon>
        <taxon>Metakinetoplastina</taxon>
        <taxon>Trypanosomatida</taxon>
        <taxon>Trypanosomatidae</taxon>
        <taxon>Strigomonadinae</taxon>
        <taxon>Strigomonas</taxon>
    </lineage>
</organism>
<dbReference type="GO" id="GO:0006869">
    <property type="term" value="P:lipid transport"/>
    <property type="evidence" value="ECO:0007669"/>
    <property type="project" value="UniProtKB-KW"/>
</dbReference>
<dbReference type="EC" id="2.3.1.176" evidence="1"/>
<comment type="caution">
    <text evidence="9">The sequence shown here is derived from an EMBL/GenBank/DDBJ whole genome shotgun (WGS) entry which is preliminary data.</text>
</comment>
<keyword evidence="3" id="KW-0808">Transferase</keyword>
<evidence type="ECO:0000256" key="6">
    <source>
        <dbReference type="ARBA" id="ARBA00032316"/>
    </source>
</evidence>
<dbReference type="CDD" id="cd00829">
    <property type="entry name" value="SCP-x_thiolase"/>
    <property type="match status" value="1"/>
</dbReference>
<dbReference type="PROSITE" id="PS00737">
    <property type="entry name" value="THIOLASE_2"/>
    <property type="match status" value="1"/>
</dbReference>
<keyword evidence="2" id="KW-0813">Transport</keyword>
<dbReference type="PANTHER" id="PTHR42870">
    <property type="entry name" value="ACETYL-COA C-ACETYLTRANSFERASE"/>
    <property type="match status" value="1"/>
</dbReference>
<sequence>MFAASTALRTAAAAALGADHQRLFIVGGHITPFVGKGNPDFIDKRHPDFGKRKNDTIEEVLAKTVDGTLTHCGPLLRGKERLIDVLAVGNFCGELFCSQGHLGAALVGSLTYGEANAAKYRDVADAFMGKPCTRVEGACASGGLAILSVANALRTGAADIGLAVGVEVQTTASPRVGGDYLARASHYATQRGIDDFTFPCVFARRVKALVEAGRLTMDDIARVAEKDYENASKNPLAHMHHAKLRGADAFAASEANPCFLQNAAYRPYMRVRDCSQVSDGGAGIVLATEAGLTKLGLTRRDPRLVEVRALEQGTGNLYADPVDLTRMTTSQAVFERALQRAGVGVDQVQVAEVHDCFAVTELLMYEAMGLCKVGEAAAYFASGATRLDGAVPVNTGGGLVAFGHPVGATGVKQLVEVYRQMKGECGDYQMARRPAIGATVNMGGDDKTVVCSVLENI</sequence>
<feature type="domain" description="Thiolase N-terminal" evidence="7">
    <location>
        <begin position="129"/>
        <end position="289"/>
    </location>
</feature>
<dbReference type="Pfam" id="PF00108">
    <property type="entry name" value="Thiolase_N"/>
    <property type="match status" value="1"/>
</dbReference>
<evidence type="ECO:0000313" key="10">
    <source>
        <dbReference type="Proteomes" id="UP000015354"/>
    </source>
</evidence>
<keyword evidence="4" id="KW-0445">Lipid transport</keyword>
<evidence type="ECO:0000256" key="3">
    <source>
        <dbReference type="ARBA" id="ARBA00022679"/>
    </source>
</evidence>
<accession>S9UJC6</accession>
<evidence type="ECO:0000259" key="7">
    <source>
        <dbReference type="Pfam" id="PF00108"/>
    </source>
</evidence>
<name>S9UJC6_9TRYP</name>
<dbReference type="EMBL" id="ATMH01004766">
    <property type="protein sequence ID" value="EPY29018.1"/>
    <property type="molecule type" value="Genomic_DNA"/>
</dbReference>
<dbReference type="Gene3D" id="3.40.47.10">
    <property type="match status" value="1"/>
</dbReference>
<evidence type="ECO:0000259" key="8">
    <source>
        <dbReference type="Pfam" id="PF22691"/>
    </source>
</evidence>
<dbReference type="GO" id="GO:0016747">
    <property type="term" value="F:acyltransferase activity, transferring groups other than amino-acyl groups"/>
    <property type="evidence" value="ECO:0007669"/>
    <property type="project" value="InterPro"/>
</dbReference>
<protein>
    <recommendedName>
        <fullName evidence="1">propanoyl-CoA C-acyltransferase</fullName>
        <ecNumber evidence="1">2.3.1.176</ecNumber>
    </recommendedName>
    <alternativeName>
        <fullName evidence="6">Propanoyl-CoA C-acyltransferase</fullName>
    </alternativeName>
</protein>
<proteinExistence type="predicted"/>
<dbReference type="PANTHER" id="PTHR42870:SF1">
    <property type="entry name" value="NON-SPECIFIC LIPID-TRANSFER PROTEIN-LIKE 2"/>
    <property type="match status" value="1"/>
</dbReference>
<dbReference type="Pfam" id="PF22691">
    <property type="entry name" value="Thiolase_C_1"/>
    <property type="match status" value="1"/>
</dbReference>
<evidence type="ECO:0000256" key="4">
    <source>
        <dbReference type="ARBA" id="ARBA00023055"/>
    </source>
</evidence>
<reference evidence="9 10" key="1">
    <citation type="journal article" date="2013" name="PLoS ONE">
        <title>Predicting the Proteins of Angomonas deanei, Strigomonas culicis and Their Respective Endosymbionts Reveals New Aspects of the Trypanosomatidae Family.</title>
        <authorList>
            <person name="Motta M.C."/>
            <person name="Martins A.C."/>
            <person name="de Souza S.S."/>
            <person name="Catta-Preta C.M."/>
            <person name="Silva R."/>
            <person name="Klein C.C."/>
            <person name="de Almeida L.G."/>
            <person name="de Lima Cunha O."/>
            <person name="Ciapina L.P."/>
            <person name="Brocchi M."/>
            <person name="Colabardini A.C."/>
            <person name="de Araujo Lima B."/>
            <person name="Machado C.R."/>
            <person name="de Almeida Soares C.M."/>
            <person name="Probst C.M."/>
            <person name="de Menezes C.B."/>
            <person name="Thompson C.E."/>
            <person name="Bartholomeu D.C."/>
            <person name="Gradia D.F."/>
            <person name="Pavoni D.P."/>
            <person name="Grisard E.C."/>
            <person name="Fantinatti-Garboggini F."/>
            <person name="Marchini F.K."/>
            <person name="Rodrigues-Luiz G.F."/>
            <person name="Wagner G."/>
            <person name="Goldman G.H."/>
            <person name="Fietto J.L."/>
            <person name="Elias M.C."/>
            <person name="Goldman M.H."/>
            <person name="Sagot M.F."/>
            <person name="Pereira M."/>
            <person name="Stoco P.H."/>
            <person name="de Mendonca-Neto R.P."/>
            <person name="Teixeira S.M."/>
            <person name="Maciel T.E."/>
            <person name="de Oliveira Mendes T.A."/>
            <person name="Urmenyi T.P."/>
            <person name="de Souza W."/>
            <person name="Schenkman S."/>
            <person name="de Vasconcelos A.T."/>
        </authorList>
    </citation>
    <scope>NUCLEOTIDE SEQUENCE [LARGE SCALE GENOMIC DNA]</scope>
</reference>
<dbReference type="InterPro" id="IPR055140">
    <property type="entry name" value="Thiolase_C_2"/>
</dbReference>
<dbReference type="AlphaFoldDB" id="S9UJC6"/>
<dbReference type="SUPFAM" id="SSF53901">
    <property type="entry name" value="Thiolase-like"/>
    <property type="match status" value="2"/>
</dbReference>
<dbReference type="GO" id="GO:0008289">
    <property type="term" value="F:lipid binding"/>
    <property type="evidence" value="ECO:0007669"/>
    <property type="project" value="UniProtKB-KW"/>
</dbReference>
<dbReference type="InterPro" id="IPR016039">
    <property type="entry name" value="Thiolase-like"/>
</dbReference>
<dbReference type="Proteomes" id="UP000015354">
    <property type="component" value="Unassembled WGS sequence"/>
</dbReference>
<evidence type="ECO:0000313" key="9">
    <source>
        <dbReference type="EMBL" id="EPY29018.1"/>
    </source>
</evidence>
<gene>
    <name evidence="9" type="ORF">STCU_04766</name>
</gene>
<dbReference type="InterPro" id="IPR020616">
    <property type="entry name" value="Thiolase_N"/>
</dbReference>
<evidence type="ECO:0000256" key="2">
    <source>
        <dbReference type="ARBA" id="ARBA00022448"/>
    </source>
</evidence>
<dbReference type="OrthoDB" id="542135at2759"/>
<evidence type="ECO:0000256" key="1">
    <source>
        <dbReference type="ARBA" id="ARBA00012352"/>
    </source>
</evidence>